<dbReference type="Gene3D" id="3.10.290.10">
    <property type="entry name" value="RNA-binding S4 domain"/>
    <property type="match status" value="1"/>
</dbReference>
<dbReference type="Gene3D" id="3.30.70.580">
    <property type="entry name" value="Pseudouridine synthase I, catalytic domain, N-terminal subdomain"/>
    <property type="match status" value="1"/>
</dbReference>
<evidence type="ECO:0000313" key="7">
    <source>
        <dbReference type="Proteomes" id="UP000217805"/>
    </source>
</evidence>
<evidence type="ECO:0000256" key="3">
    <source>
        <dbReference type="PROSITE-ProRule" id="PRU00182"/>
    </source>
</evidence>
<dbReference type="PANTHER" id="PTHR47683:SF2">
    <property type="entry name" value="RNA-BINDING S4 DOMAIN-CONTAINING PROTEIN"/>
    <property type="match status" value="1"/>
</dbReference>
<dbReference type="InterPro" id="IPR020103">
    <property type="entry name" value="PsdUridine_synth_cat_dom_sf"/>
</dbReference>
<dbReference type="InterPro" id="IPR002942">
    <property type="entry name" value="S4_RNA-bd"/>
</dbReference>
<evidence type="ECO:0000256" key="2">
    <source>
        <dbReference type="ARBA" id="ARBA00023235"/>
    </source>
</evidence>
<dbReference type="InterPro" id="IPR000748">
    <property type="entry name" value="PsdUridine_synth_RsuA/RluB/E/F"/>
</dbReference>
<proteinExistence type="inferred from homology"/>
<dbReference type="NCBIfam" id="TIGR00093">
    <property type="entry name" value="pseudouridine synthase"/>
    <property type="match status" value="1"/>
</dbReference>
<dbReference type="InterPro" id="IPR042092">
    <property type="entry name" value="PsdUridine_s_RsuA/RluB/E/F_cat"/>
</dbReference>
<dbReference type="Gene3D" id="3.30.70.1560">
    <property type="entry name" value="Alpha-L RNA-binding motif"/>
    <property type="match status" value="1"/>
</dbReference>
<keyword evidence="3" id="KW-0694">RNA-binding</keyword>
<evidence type="ECO:0000313" key="6">
    <source>
        <dbReference type="EMBL" id="BAR92273.1"/>
    </source>
</evidence>
<dbReference type="CDD" id="cd00165">
    <property type="entry name" value="S4"/>
    <property type="match status" value="1"/>
</dbReference>
<dbReference type="PROSITE" id="PS50889">
    <property type="entry name" value="S4"/>
    <property type="match status" value="1"/>
</dbReference>
<evidence type="ECO:0000256" key="4">
    <source>
        <dbReference type="RuleBase" id="RU003887"/>
    </source>
</evidence>
<dbReference type="Pfam" id="PF01479">
    <property type="entry name" value="S4"/>
    <property type="match status" value="1"/>
</dbReference>
<accession>A0ABN5V7M3</accession>
<dbReference type="CDD" id="cd02870">
    <property type="entry name" value="PseudoU_synth_RsuA_like"/>
    <property type="match status" value="1"/>
</dbReference>
<reference evidence="6 7" key="1">
    <citation type="journal article" date="2015" name="Microbes Environ.">
        <title>An Efficient Strategy Developed for Next-Generation Sequencing of Endosymbiont Genomes Performed Using Crude DNA Isolated from Host Tissues: A Case Study of Blattabacterium cuenoti Inhabiting the Fat Bodies of Cockroaches.</title>
        <authorList>
            <person name="Kinjo Y."/>
            <person name="Saitoh S."/>
            <person name="Tokuda G."/>
        </authorList>
    </citation>
    <scope>NUCLEOTIDE SEQUENCE [LARGE SCALE GENOMIC DNA]</scope>
    <source>
        <strain evidence="6 7">BPAY</strain>
    </source>
</reference>
<keyword evidence="7" id="KW-1185">Reference proteome</keyword>
<dbReference type="SUPFAM" id="SSF55120">
    <property type="entry name" value="Pseudouridine synthase"/>
    <property type="match status" value="1"/>
</dbReference>
<evidence type="ECO:0000256" key="1">
    <source>
        <dbReference type="ARBA" id="ARBA00008348"/>
    </source>
</evidence>
<keyword evidence="2 4" id="KW-0413">Isomerase</keyword>
<dbReference type="PANTHER" id="PTHR47683">
    <property type="entry name" value="PSEUDOURIDINE SYNTHASE FAMILY PROTEIN-RELATED"/>
    <property type="match status" value="1"/>
</dbReference>
<gene>
    <name evidence="6" type="primary">rluB</name>
    <name evidence="6" type="ORF">BPAY_556</name>
</gene>
<dbReference type="SUPFAM" id="SSF55174">
    <property type="entry name" value="Alpha-L RNA-binding motif"/>
    <property type="match status" value="1"/>
</dbReference>
<protein>
    <recommendedName>
        <fullName evidence="4">Pseudouridine synthase</fullName>
        <ecNumber evidence="4">5.4.99.-</ecNumber>
    </recommendedName>
</protein>
<dbReference type="InterPro" id="IPR036986">
    <property type="entry name" value="S4_RNA-bd_sf"/>
</dbReference>
<organism evidence="6 7">
    <name type="scientific">Blattabacterium cuenoti BPAY</name>
    <dbReference type="NCBI Taxonomy" id="1457031"/>
    <lineage>
        <taxon>Bacteria</taxon>
        <taxon>Pseudomonadati</taxon>
        <taxon>Bacteroidota</taxon>
        <taxon>Flavobacteriia</taxon>
        <taxon>Flavobacteriales</taxon>
        <taxon>Blattabacteriaceae</taxon>
        <taxon>Blattabacterium</taxon>
    </lineage>
</organism>
<dbReference type="InterPro" id="IPR018496">
    <property type="entry name" value="PsdUridine_synth_RsuA/RluB_CS"/>
</dbReference>
<dbReference type="InterPro" id="IPR050343">
    <property type="entry name" value="RsuA_PseudoU_synthase"/>
</dbReference>
<evidence type="ECO:0000259" key="5">
    <source>
        <dbReference type="SMART" id="SM00363"/>
    </source>
</evidence>
<dbReference type="EC" id="5.4.99.-" evidence="4"/>
<feature type="domain" description="RNA-binding S4" evidence="5">
    <location>
        <begin position="5"/>
        <end position="64"/>
    </location>
</feature>
<dbReference type="RefSeq" id="WP_096378458.1">
    <property type="nucleotide sequence ID" value="NZ_AP014609.1"/>
</dbReference>
<dbReference type="EMBL" id="AP014609">
    <property type="protein sequence ID" value="BAR92273.1"/>
    <property type="molecule type" value="Genomic_DNA"/>
</dbReference>
<dbReference type="PROSITE" id="PS01149">
    <property type="entry name" value="PSI_RSU"/>
    <property type="match status" value="1"/>
</dbReference>
<sequence length="238" mass="27596">MHHKIRLNHYLSNAGISSRRKADKLIQSGAIEVNGKPVFKLGTVIHTDDIVKFHGSKIKSKNKIYILLNKPKGFITTTKDQFNRKTVMNLIPCLSEYKIFPVGRLDFYTTGVLLLTNDGYIAEKLTHPKYHIKKIYHVSLNKKIKSEDLDQIRKEKIYLKEGKVKVCFVKNKKNAKNQIEIGLSIGWNRVIKRIFKKLNYKVIRLDRINFGGLSKKNLKIGNWCFLNKEEIENIVTKS</sequence>
<dbReference type="InterPro" id="IPR020094">
    <property type="entry name" value="TruA/RsuA/RluB/E/F_N"/>
</dbReference>
<dbReference type="InterPro" id="IPR006145">
    <property type="entry name" value="PsdUridine_synth_RsuA/RluA"/>
</dbReference>
<comment type="similarity">
    <text evidence="1 4">Belongs to the pseudouridine synthase RsuA family.</text>
</comment>
<dbReference type="Pfam" id="PF00849">
    <property type="entry name" value="PseudoU_synth_2"/>
    <property type="match status" value="1"/>
</dbReference>
<dbReference type="Proteomes" id="UP000217805">
    <property type="component" value="Chromosome"/>
</dbReference>
<dbReference type="SMART" id="SM00363">
    <property type="entry name" value="S4"/>
    <property type="match status" value="1"/>
</dbReference>
<name>A0ABN5V7M3_9FLAO</name>